<gene>
    <name evidence="1" type="ORF">BDN71DRAFT_1435035</name>
</gene>
<protein>
    <submittedName>
        <fullName evidence="1">Uncharacterized protein</fullName>
    </submittedName>
</protein>
<organism evidence="1 2">
    <name type="scientific">Pleurotus eryngii</name>
    <name type="common">Boletus of the steppes</name>
    <dbReference type="NCBI Taxonomy" id="5323"/>
    <lineage>
        <taxon>Eukaryota</taxon>
        <taxon>Fungi</taxon>
        <taxon>Dikarya</taxon>
        <taxon>Basidiomycota</taxon>
        <taxon>Agaricomycotina</taxon>
        <taxon>Agaricomycetes</taxon>
        <taxon>Agaricomycetidae</taxon>
        <taxon>Agaricales</taxon>
        <taxon>Pleurotineae</taxon>
        <taxon>Pleurotaceae</taxon>
        <taxon>Pleurotus</taxon>
    </lineage>
</organism>
<dbReference type="AlphaFoldDB" id="A0A9P6DBY0"/>
<evidence type="ECO:0000313" key="1">
    <source>
        <dbReference type="EMBL" id="KAF9489940.1"/>
    </source>
</evidence>
<keyword evidence="2" id="KW-1185">Reference proteome</keyword>
<evidence type="ECO:0000313" key="2">
    <source>
        <dbReference type="Proteomes" id="UP000807025"/>
    </source>
</evidence>
<name>A0A9P6DBY0_PLEER</name>
<proteinExistence type="predicted"/>
<comment type="caution">
    <text evidence="1">The sequence shown here is derived from an EMBL/GenBank/DDBJ whole genome shotgun (WGS) entry which is preliminary data.</text>
</comment>
<sequence>MSSPKLPPFTSEKSTFIVASTIIKAVNFVQTLTTSTAAPTNVFRFNVKLMPSRAVRLVQITLHEQVYIFYIFLIGYKLPSTFMCSGGKLSHLHHTIDHFSAKLGLNFASSVALTSLNAAANAAVVIQIYDAILNKYPSMAVPNVFWVFVSINPLSDKAIDLYDKYLQYLAKNLASIKDIEGSLRKMQKAINLTDGTNSLNSGKMWSKMETPAMVAFCVQLT</sequence>
<reference evidence="1" key="1">
    <citation type="submission" date="2020-11" db="EMBL/GenBank/DDBJ databases">
        <authorList>
            <consortium name="DOE Joint Genome Institute"/>
            <person name="Ahrendt S."/>
            <person name="Riley R."/>
            <person name="Andreopoulos W."/>
            <person name="Labutti K."/>
            <person name="Pangilinan J."/>
            <person name="Ruiz-Duenas F.J."/>
            <person name="Barrasa J.M."/>
            <person name="Sanchez-Garcia M."/>
            <person name="Camarero S."/>
            <person name="Miyauchi S."/>
            <person name="Serrano A."/>
            <person name="Linde D."/>
            <person name="Babiker R."/>
            <person name="Drula E."/>
            <person name="Ayuso-Fernandez I."/>
            <person name="Pacheco R."/>
            <person name="Padilla G."/>
            <person name="Ferreira P."/>
            <person name="Barriuso J."/>
            <person name="Kellner H."/>
            <person name="Castanera R."/>
            <person name="Alfaro M."/>
            <person name="Ramirez L."/>
            <person name="Pisabarro A.G."/>
            <person name="Kuo A."/>
            <person name="Tritt A."/>
            <person name="Lipzen A."/>
            <person name="He G."/>
            <person name="Yan M."/>
            <person name="Ng V."/>
            <person name="Cullen D."/>
            <person name="Martin F."/>
            <person name="Rosso M.-N."/>
            <person name="Henrissat B."/>
            <person name="Hibbett D."/>
            <person name="Martinez A.T."/>
            <person name="Grigoriev I.V."/>
        </authorList>
    </citation>
    <scope>NUCLEOTIDE SEQUENCE</scope>
    <source>
        <strain evidence="1">ATCC 90797</strain>
    </source>
</reference>
<dbReference type="EMBL" id="MU154654">
    <property type="protein sequence ID" value="KAF9489940.1"/>
    <property type="molecule type" value="Genomic_DNA"/>
</dbReference>
<dbReference type="Proteomes" id="UP000807025">
    <property type="component" value="Unassembled WGS sequence"/>
</dbReference>
<accession>A0A9P6DBY0</accession>